<dbReference type="RefSeq" id="WP_180726382.1">
    <property type="nucleotide sequence ID" value="NZ_AP023176.1"/>
</dbReference>
<feature type="domain" description="Phosphatidic acid phosphatase type 2/haloperoxidase" evidence="2">
    <location>
        <begin position="70"/>
        <end position="146"/>
    </location>
</feature>
<dbReference type="KEGG" id="plad:PPGU16_59440"/>
<dbReference type="EMBL" id="AP023176">
    <property type="protein sequence ID" value="BCF92877.1"/>
    <property type="molecule type" value="Genomic_DNA"/>
</dbReference>
<organism evidence="3 4">
    <name type="scientific">Paraburkholderia largidicola</name>
    <dbReference type="NCBI Taxonomy" id="3014751"/>
    <lineage>
        <taxon>Bacteria</taxon>
        <taxon>Pseudomonadati</taxon>
        <taxon>Pseudomonadota</taxon>
        <taxon>Betaproteobacteria</taxon>
        <taxon>Burkholderiales</taxon>
        <taxon>Burkholderiaceae</taxon>
        <taxon>Paraburkholderia</taxon>
    </lineage>
</organism>
<dbReference type="Proteomes" id="UP000510888">
    <property type="component" value="Plasmid PPGU16_p1"/>
</dbReference>
<keyword evidence="1" id="KW-1133">Transmembrane helix</keyword>
<dbReference type="Gene3D" id="1.20.144.10">
    <property type="entry name" value="Phosphatidic acid phosphatase type 2/haloperoxidase"/>
    <property type="match status" value="1"/>
</dbReference>
<geneLocation type="plasmid" evidence="3 4">
    <name>PPGU16_p1</name>
</geneLocation>
<evidence type="ECO:0000259" key="2">
    <source>
        <dbReference type="Pfam" id="PF01569"/>
    </source>
</evidence>
<feature type="transmembrane region" description="Helical" evidence="1">
    <location>
        <begin position="35"/>
        <end position="56"/>
    </location>
</feature>
<keyword evidence="4" id="KW-1185">Reference proteome</keyword>
<dbReference type="Pfam" id="PF01569">
    <property type="entry name" value="PAP2"/>
    <property type="match status" value="1"/>
</dbReference>
<dbReference type="AlphaFoldDB" id="A0A7I8BVQ6"/>
<feature type="transmembrane region" description="Helical" evidence="1">
    <location>
        <begin position="68"/>
        <end position="88"/>
    </location>
</feature>
<dbReference type="SUPFAM" id="SSF48317">
    <property type="entry name" value="Acid phosphatase/Vanadium-dependent haloperoxidase"/>
    <property type="match status" value="1"/>
</dbReference>
<dbReference type="InterPro" id="IPR000326">
    <property type="entry name" value="PAP2/HPO"/>
</dbReference>
<proteinExistence type="predicted"/>
<keyword evidence="1" id="KW-0472">Membrane</keyword>
<evidence type="ECO:0000313" key="4">
    <source>
        <dbReference type="Proteomes" id="UP000510888"/>
    </source>
</evidence>
<name>A0A7I8BVQ6_9BURK</name>
<keyword evidence="1" id="KW-0812">Transmembrane</keyword>
<reference evidence="3 4" key="1">
    <citation type="journal article" date="2020" name="Genes (Basel)">
        <title>Genomic Comparison of Insect Gut Symbionts from Divergent Burkholderia Subclades.</title>
        <authorList>
            <person name="Takeshita K."/>
            <person name="Kikuchi Y."/>
        </authorList>
    </citation>
    <scope>NUCLEOTIDE SEQUENCE [LARGE SCALE GENOMIC DNA]</scope>
    <source>
        <strain evidence="3 4">PGU16</strain>
        <plasmid evidence="3 4">PPGU16_p1</plasmid>
    </source>
</reference>
<evidence type="ECO:0000313" key="3">
    <source>
        <dbReference type="EMBL" id="BCF92877.1"/>
    </source>
</evidence>
<gene>
    <name evidence="3" type="ORF">PPGU16_59440</name>
</gene>
<feature type="transmembrane region" description="Helical" evidence="1">
    <location>
        <begin position="100"/>
        <end position="117"/>
    </location>
</feature>
<dbReference type="InterPro" id="IPR036938">
    <property type="entry name" value="PAP2/HPO_sf"/>
</dbReference>
<protein>
    <recommendedName>
        <fullName evidence="2">Phosphatidic acid phosphatase type 2/haloperoxidase domain-containing protein</fullName>
    </recommendedName>
</protein>
<keyword evidence="3" id="KW-0614">Plasmid</keyword>
<evidence type="ECO:0000256" key="1">
    <source>
        <dbReference type="SAM" id="Phobius"/>
    </source>
</evidence>
<sequence>MWPAISNLGDPALMLPLAIVCTAWLTRSLTGARVAFVWSGLLIGAMAVVGLSKILYAGSGLQIEVIRFRMISGHTMLASAVWPVLLVLTFQDGSANRHRAALWSGIAIATLIGVSRIRDEAHSVSEVIAGGTLGMLVTMQLVRWRPAPLVPSELRPFVAVSLLTVSAVAYGRHAPIQAAIDRYSPLLCAVFEKKNRDLSVTELNANALLAPSRK</sequence>
<accession>A0A7I8BVQ6</accession>